<protein>
    <submittedName>
        <fullName evidence="2">Uncharacterized protein</fullName>
    </submittedName>
</protein>
<feature type="transmembrane region" description="Helical" evidence="1">
    <location>
        <begin position="12"/>
        <end position="33"/>
    </location>
</feature>
<accession>A0A9P4N4P8</accession>
<dbReference type="AlphaFoldDB" id="A0A9P4N4P8"/>
<evidence type="ECO:0000256" key="1">
    <source>
        <dbReference type="SAM" id="Phobius"/>
    </source>
</evidence>
<sequence>MYIKGIRRLHTLIESIILLLAIITLCFVIAYLVQLSKAQLSPNYLPGNTLGYKYPHGSPPPQSRLMAESVWLFIAPTLLTISESLVAVYKYNRKTLSPVYSAVVATTMLVVWSVMAGLWGNCNIRPTAGDSSVSYCYTSYLSIYDSGTRFMGLSNTVVTGVVAMPIILALGYFVSLTLAAIDMHRARWGGEPDESIKLADGIPRR</sequence>
<reference evidence="3" key="1">
    <citation type="journal article" date="2020" name="Stud. Mycol.">
        <title>101 Dothideomycetes genomes: A test case for predicting lifestyles and emergence of pathogens.</title>
        <authorList>
            <person name="Haridas S."/>
            <person name="Albert R."/>
            <person name="Binder M."/>
            <person name="Bloem J."/>
            <person name="LaButti K."/>
            <person name="Salamov A."/>
            <person name="Andreopoulos B."/>
            <person name="Baker S."/>
            <person name="Barry K."/>
            <person name="Bills G."/>
            <person name="Bluhm B."/>
            <person name="Cannon C."/>
            <person name="Castanera R."/>
            <person name="Culley D."/>
            <person name="Daum C."/>
            <person name="Ezra D."/>
            <person name="Gonzalez J."/>
            <person name="Henrissat B."/>
            <person name="Kuo A."/>
            <person name="Liang C."/>
            <person name="Lipzen A."/>
            <person name="Lutzoni F."/>
            <person name="Magnuson J."/>
            <person name="Mondo S."/>
            <person name="Nolan M."/>
            <person name="Ohm R."/>
            <person name="Pangilinan J."/>
            <person name="Park H.-J."/>
            <person name="Ramirez L."/>
            <person name="Alfaro M."/>
            <person name="Sun H."/>
            <person name="Tritt A."/>
            <person name="Yoshinaga Y."/>
            <person name="Zwiers L.-H."/>
            <person name="Turgeon B."/>
            <person name="Goodwin S."/>
            <person name="Spatafora J."/>
            <person name="Crous P."/>
            <person name="Grigoriev I."/>
        </authorList>
    </citation>
    <scope>NUCLEOTIDE SEQUENCE [LARGE SCALE GENOMIC DNA]</scope>
    <source>
        <strain evidence="3">CBS 304.66</strain>
    </source>
</reference>
<feature type="transmembrane region" description="Helical" evidence="1">
    <location>
        <begin position="70"/>
        <end position="88"/>
    </location>
</feature>
<evidence type="ECO:0000313" key="3">
    <source>
        <dbReference type="Proteomes" id="UP000800093"/>
    </source>
</evidence>
<feature type="transmembrane region" description="Helical" evidence="1">
    <location>
        <begin position="100"/>
        <end position="119"/>
    </location>
</feature>
<proteinExistence type="predicted"/>
<name>A0A9P4N4P8_9PLEO</name>
<keyword evidence="3" id="KW-1185">Reference proteome</keyword>
<keyword evidence="1" id="KW-0472">Membrane</keyword>
<keyword evidence="1" id="KW-1133">Transmembrane helix</keyword>
<feature type="transmembrane region" description="Helical" evidence="1">
    <location>
        <begin position="157"/>
        <end position="181"/>
    </location>
</feature>
<evidence type="ECO:0000313" key="2">
    <source>
        <dbReference type="EMBL" id="KAF2258551.1"/>
    </source>
</evidence>
<gene>
    <name evidence="2" type="ORF">CC78DRAFT_587038</name>
</gene>
<comment type="caution">
    <text evidence="2">The sequence shown here is derived from an EMBL/GenBank/DDBJ whole genome shotgun (WGS) entry which is preliminary data.</text>
</comment>
<organism evidence="2 3">
    <name type="scientific">Lojkania enalia</name>
    <dbReference type="NCBI Taxonomy" id="147567"/>
    <lineage>
        <taxon>Eukaryota</taxon>
        <taxon>Fungi</taxon>
        <taxon>Dikarya</taxon>
        <taxon>Ascomycota</taxon>
        <taxon>Pezizomycotina</taxon>
        <taxon>Dothideomycetes</taxon>
        <taxon>Pleosporomycetidae</taxon>
        <taxon>Pleosporales</taxon>
        <taxon>Pleosporales incertae sedis</taxon>
        <taxon>Lojkania</taxon>
    </lineage>
</organism>
<dbReference type="EMBL" id="ML986758">
    <property type="protein sequence ID" value="KAF2258551.1"/>
    <property type="molecule type" value="Genomic_DNA"/>
</dbReference>
<dbReference type="Proteomes" id="UP000800093">
    <property type="component" value="Unassembled WGS sequence"/>
</dbReference>
<keyword evidence="1" id="KW-0812">Transmembrane</keyword>